<evidence type="ECO:0000313" key="4">
    <source>
        <dbReference type="Proteomes" id="UP001501676"/>
    </source>
</evidence>
<name>A0ABP6SRG6_9ACTN</name>
<dbReference type="Proteomes" id="UP001501676">
    <property type="component" value="Unassembled WGS sequence"/>
</dbReference>
<evidence type="ECO:0000256" key="1">
    <source>
        <dbReference type="ARBA" id="ARBA00023002"/>
    </source>
</evidence>
<keyword evidence="4" id="KW-1185">Reference proteome</keyword>
<dbReference type="InterPro" id="IPR036291">
    <property type="entry name" value="NAD(P)-bd_dom_sf"/>
</dbReference>
<protein>
    <submittedName>
        <fullName evidence="3">SDR family NAD(P)-dependent oxidoreductase</fullName>
    </submittedName>
</protein>
<dbReference type="Pfam" id="PF00106">
    <property type="entry name" value="adh_short"/>
    <property type="match status" value="1"/>
</dbReference>
<dbReference type="NCBIfam" id="NF004846">
    <property type="entry name" value="PRK06197.1"/>
    <property type="match status" value="1"/>
</dbReference>
<accession>A0ABP6SRG6</accession>
<sequence length="311" mass="32718">MARWTTADIPAQDGRTAIVTGANSGLGYRTAEALARAGASVVLACRNAEKGADAVRRLKAAVPDAADRVEVRSLDLADLDSVRAFAAATTGLVDLLVNNAGIMTLPTRRTTAQGFEMQFGTNHLGHFALTGLLLPRLLDRPGSRVVTVSSIMHKRGKASQLDDPQSERAYSPAAAYSFSKLANAWFTLELDRRLRAAGAPTISVGAHPGYTATNLQTTGPQADGVTIVARVMAAATTVLGQSDAMGALPSLRAATDPAVQGGEYYGPSGPGELRGHPVRAKYTATGRDQAAARRLWEESERLTEVTIPLTV</sequence>
<dbReference type="SUPFAM" id="SSF51735">
    <property type="entry name" value="NAD(P)-binding Rossmann-fold domains"/>
    <property type="match status" value="1"/>
</dbReference>
<proteinExistence type="inferred from homology"/>
<evidence type="ECO:0000256" key="2">
    <source>
        <dbReference type="RuleBase" id="RU000363"/>
    </source>
</evidence>
<dbReference type="PANTHER" id="PTHR43157:SF31">
    <property type="entry name" value="PHOSPHATIDYLINOSITOL-GLYCAN BIOSYNTHESIS CLASS F PROTEIN"/>
    <property type="match status" value="1"/>
</dbReference>
<organism evidence="3 4">
    <name type="scientific">Cryptosporangium minutisporangium</name>
    <dbReference type="NCBI Taxonomy" id="113569"/>
    <lineage>
        <taxon>Bacteria</taxon>
        <taxon>Bacillati</taxon>
        <taxon>Actinomycetota</taxon>
        <taxon>Actinomycetes</taxon>
        <taxon>Cryptosporangiales</taxon>
        <taxon>Cryptosporangiaceae</taxon>
        <taxon>Cryptosporangium</taxon>
    </lineage>
</organism>
<evidence type="ECO:0000313" key="3">
    <source>
        <dbReference type="EMBL" id="GAA3382369.1"/>
    </source>
</evidence>
<keyword evidence="1" id="KW-0560">Oxidoreductase</keyword>
<comment type="similarity">
    <text evidence="2">Belongs to the short-chain dehydrogenases/reductases (SDR) family.</text>
</comment>
<dbReference type="PANTHER" id="PTHR43157">
    <property type="entry name" value="PHOSPHATIDYLINOSITOL-GLYCAN BIOSYNTHESIS CLASS F PROTEIN-RELATED"/>
    <property type="match status" value="1"/>
</dbReference>
<gene>
    <name evidence="3" type="ORF">GCM10020369_03950</name>
</gene>
<dbReference type="RefSeq" id="WP_345726171.1">
    <property type="nucleotide sequence ID" value="NZ_BAAAYN010000002.1"/>
</dbReference>
<dbReference type="PRINTS" id="PR00080">
    <property type="entry name" value="SDRFAMILY"/>
</dbReference>
<dbReference type="EMBL" id="BAAAYN010000002">
    <property type="protein sequence ID" value="GAA3382369.1"/>
    <property type="molecule type" value="Genomic_DNA"/>
</dbReference>
<dbReference type="NCBIfam" id="NF004513">
    <property type="entry name" value="PRK05854.1"/>
    <property type="match status" value="1"/>
</dbReference>
<dbReference type="InterPro" id="IPR002347">
    <property type="entry name" value="SDR_fam"/>
</dbReference>
<dbReference type="Gene3D" id="3.40.50.720">
    <property type="entry name" value="NAD(P)-binding Rossmann-like Domain"/>
    <property type="match status" value="1"/>
</dbReference>
<dbReference type="PRINTS" id="PR00081">
    <property type="entry name" value="GDHRDH"/>
</dbReference>
<reference evidence="4" key="1">
    <citation type="journal article" date="2019" name="Int. J. Syst. Evol. Microbiol.">
        <title>The Global Catalogue of Microorganisms (GCM) 10K type strain sequencing project: providing services to taxonomists for standard genome sequencing and annotation.</title>
        <authorList>
            <consortium name="The Broad Institute Genomics Platform"/>
            <consortium name="The Broad Institute Genome Sequencing Center for Infectious Disease"/>
            <person name="Wu L."/>
            <person name="Ma J."/>
        </authorList>
    </citation>
    <scope>NUCLEOTIDE SEQUENCE [LARGE SCALE GENOMIC DNA]</scope>
    <source>
        <strain evidence="4">JCM 9458</strain>
    </source>
</reference>
<comment type="caution">
    <text evidence="3">The sequence shown here is derived from an EMBL/GenBank/DDBJ whole genome shotgun (WGS) entry which is preliminary data.</text>
</comment>